<dbReference type="EMBL" id="BGPR01025148">
    <property type="protein sequence ID" value="GBN93809.1"/>
    <property type="molecule type" value="Genomic_DNA"/>
</dbReference>
<accession>A0A4Y2T2Z8</accession>
<name>A0A4Y2T2Z8_ARAVE</name>
<protein>
    <submittedName>
        <fullName evidence="1">Uncharacterized protein</fullName>
    </submittedName>
</protein>
<reference evidence="1 2" key="1">
    <citation type="journal article" date="2019" name="Sci. Rep.">
        <title>Orb-weaving spider Araneus ventricosus genome elucidates the spidroin gene catalogue.</title>
        <authorList>
            <person name="Kono N."/>
            <person name="Nakamura H."/>
            <person name="Ohtoshi R."/>
            <person name="Moran D.A.P."/>
            <person name="Shinohara A."/>
            <person name="Yoshida Y."/>
            <person name="Fujiwara M."/>
            <person name="Mori M."/>
            <person name="Tomita M."/>
            <person name="Arakawa K."/>
        </authorList>
    </citation>
    <scope>NUCLEOTIDE SEQUENCE [LARGE SCALE GENOMIC DNA]</scope>
</reference>
<feature type="non-terminal residue" evidence="1">
    <location>
        <position position="1"/>
    </location>
</feature>
<evidence type="ECO:0000313" key="2">
    <source>
        <dbReference type="Proteomes" id="UP000499080"/>
    </source>
</evidence>
<dbReference type="Proteomes" id="UP000499080">
    <property type="component" value="Unassembled WGS sequence"/>
</dbReference>
<evidence type="ECO:0000313" key="1">
    <source>
        <dbReference type="EMBL" id="GBN93809.1"/>
    </source>
</evidence>
<comment type="caution">
    <text evidence="1">The sequence shown here is derived from an EMBL/GenBank/DDBJ whole genome shotgun (WGS) entry which is preliminary data.</text>
</comment>
<sequence>PEEADTYHYTELLRVAVQYHVSL</sequence>
<dbReference type="AlphaFoldDB" id="A0A4Y2T2Z8"/>
<proteinExistence type="predicted"/>
<keyword evidence="2" id="KW-1185">Reference proteome</keyword>
<organism evidence="1 2">
    <name type="scientific">Araneus ventricosus</name>
    <name type="common">Orbweaver spider</name>
    <name type="synonym">Epeira ventricosa</name>
    <dbReference type="NCBI Taxonomy" id="182803"/>
    <lineage>
        <taxon>Eukaryota</taxon>
        <taxon>Metazoa</taxon>
        <taxon>Ecdysozoa</taxon>
        <taxon>Arthropoda</taxon>
        <taxon>Chelicerata</taxon>
        <taxon>Arachnida</taxon>
        <taxon>Araneae</taxon>
        <taxon>Araneomorphae</taxon>
        <taxon>Entelegynae</taxon>
        <taxon>Araneoidea</taxon>
        <taxon>Araneidae</taxon>
        <taxon>Araneus</taxon>
    </lineage>
</organism>
<gene>
    <name evidence="1" type="ORF">AVEN_9326_1</name>
</gene>